<accession>S9Q8T7</accession>
<dbReference type="Gene3D" id="1.10.287.1260">
    <property type="match status" value="1"/>
</dbReference>
<dbReference type="Gene3D" id="2.30.30.60">
    <property type="match status" value="1"/>
</dbReference>
<evidence type="ECO:0000256" key="1">
    <source>
        <dbReference type="ARBA" id="ARBA00004370"/>
    </source>
</evidence>
<comment type="subcellular location">
    <subcellularLocation>
        <location evidence="1">Membrane</location>
    </subcellularLocation>
</comment>
<gene>
    <name evidence="9" type="ORF">Salmuc_00675</name>
</gene>
<proteinExistence type="predicted"/>
<dbReference type="eggNOG" id="COG0668">
    <property type="taxonomic scope" value="Bacteria"/>
</dbReference>
<name>S9Q8T7_9RHOB</name>
<dbReference type="PANTHER" id="PTHR30566">
    <property type="entry name" value="YNAI-RELATED MECHANOSENSITIVE ION CHANNEL"/>
    <property type="match status" value="1"/>
</dbReference>
<dbReference type="OrthoDB" id="9792218at2"/>
<dbReference type="InterPro" id="IPR023408">
    <property type="entry name" value="MscS_beta-dom_sf"/>
</dbReference>
<keyword evidence="7" id="KW-0732">Signal</keyword>
<evidence type="ECO:0000256" key="7">
    <source>
        <dbReference type="SAM" id="SignalP"/>
    </source>
</evidence>
<protein>
    <submittedName>
        <fullName evidence="9">Potassium efflux system KefA protein / Small-conductance mechanosensitive channel</fullName>
    </submittedName>
</protein>
<evidence type="ECO:0000256" key="6">
    <source>
        <dbReference type="SAM" id="Phobius"/>
    </source>
</evidence>
<feature type="transmembrane region" description="Helical" evidence="6">
    <location>
        <begin position="337"/>
        <end position="355"/>
    </location>
</feature>
<feature type="chain" id="PRO_5004555120" evidence="7">
    <location>
        <begin position="27"/>
        <end position="568"/>
    </location>
</feature>
<evidence type="ECO:0000256" key="4">
    <source>
        <dbReference type="ARBA" id="ARBA00023136"/>
    </source>
</evidence>
<feature type="domain" description="Mechanosensitive ion channel MscS" evidence="8">
    <location>
        <begin position="385"/>
        <end position="451"/>
    </location>
</feature>
<evidence type="ECO:0000259" key="8">
    <source>
        <dbReference type="Pfam" id="PF00924"/>
    </source>
</evidence>
<dbReference type="Pfam" id="PF00924">
    <property type="entry name" value="MS_channel_2nd"/>
    <property type="match status" value="1"/>
</dbReference>
<keyword evidence="4 6" id="KW-0472">Membrane</keyword>
<dbReference type="InterPro" id="IPR006685">
    <property type="entry name" value="MscS_channel_2nd"/>
</dbReference>
<feature type="region of interest" description="Disordered" evidence="5">
    <location>
        <begin position="547"/>
        <end position="568"/>
    </location>
</feature>
<dbReference type="Proteomes" id="UP000015347">
    <property type="component" value="Unassembled WGS sequence"/>
</dbReference>
<feature type="transmembrane region" description="Helical" evidence="6">
    <location>
        <begin position="254"/>
        <end position="276"/>
    </location>
</feature>
<organism evidence="9 10">
    <name type="scientific">Salipiger mucosus DSM 16094</name>
    <dbReference type="NCBI Taxonomy" id="1123237"/>
    <lineage>
        <taxon>Bacteria</taxon>
        <taxon>Pseudomonadati</taxon>
        <taxon>Pseudomonadota</taxon>
        <taxon>Alphaproteobacteria</taxon>
        <taxon>Rhodobacterales</taxon>
        <taxon>Roseobacteraceae</taxon>
        <taxon>Salipiger</taxon>
    </lineage>
</organism>
<sequence>MIFRRLTFLAVAAVLLALVHVAPASAQEEGPPGSWFEIESLNAGLGTMPDGLDRTTPRSSLESFLIAARNGNWSAAMHMLDLSDIPRGDQPGEGRARAEDFLNLLERKIVINWLGVPDRPDGMSTRGPSNDPMAGVSRRSIALWYVDLGGRPMPIRINRVKPEGADPVWVLSRQTVDHLPALGQAFGPSELEQMLPGILRQHAFWGLRWWEVAGLPIGLLITALAGWITHWLLSKGYNRNRRIAPDSLLVAVRGPIVLLVMTVVLGLLSNRLFIFSGRIETVLSPLTILGVVAAVLWLVVNAADAILAKLVSFDGAELSAVGEGQEQRRSVATKVSAARRFLLVIIAVVGAGIVLNEASVMQSLGISLLASAGTITLLMAFAGRNILSNIMASLQISLNQSARIGDRIEYQGHICSVERINFTYVQLRIWTGKRLVVPVADFVAEPFENWTMQEQNNIFLVTLRLDHRADIRPLREAYHALLDRRGIRDGDERGVLVTDHDVFGQTVLFLIPSDDPNEGWTFSCEMREALLTKAREIDSTAEPLFPDARALPEAGEAGGGGAAPSPRS</sequence>
<comment type="caution">
    <text evidence="9">The sequence shown here is derived from an EMBL/GenBank/DDBJ whole genome shotgun (WGS) entry which is preliminary data.</text>
</comment>
<keyword evidence="3 6" id="KW-1133">Transmembrane helix</keyword>
<dbReference type="AlphaFoldDB" id="S9Q8T7"/>
<dbReference type="RefSeq" id="WP_020040003.1">
    <property type="nucleotide sequence ID" value="NZ_KE557285.1"/>
</dbReference>
<evidence type="ECO:0000256" key="5">
    <source>
        <dbReference type="SAM" id="MobiDB-lite"/>
    </source>
</evidence>
<reference evidence="10" key="1">
    <citation type="journal article" date="2014" name="Stand. Genomic Sci.">
        <title>Genome sequence of the exopolysaccharide-producing Salipiger mucosus type strain (DSM 16094(T)), a moderately halophilic member of the Roseobacter clade.</title>
        <authorList>
            <person name="Riedel T."/>
            <person name="Spring S."/>
            <person name="Fiebig A."/>
            <person name="Petersen J."/>
            <person name="Kyrpides N.C."/>
            <person name="Goker M."/>
            <person name="Klenk H.P."/>
        </authorList>
    </citation>
    <scope>NUCLEOTIDE SEQUENCE [LARGE SCALE GENOMIC DNA]</scope>
    <source>
        <strain evidence="10">DSM 16094</strain>
    </source>
</reference>
<feature type="transmembrane region" description="Helical" evidence="6">
    <location>
        <begin position="282"/>
        <end position="300"/>
    </location>
</feature>
<keyword evidence="2 6" id="KW-0812">Transmembrane</keyword>
<evidence type="ECO:0000256" key="3">
    <source>
        <dbReference type="ARBA" id="ARBA00022989"/>
    </source>
</evidence>
<evidence type="ECO:0000313" key="9">
    <source>
        <dbReference type="EMBL" id="EPX76023.1"/>
    </source>
</evidence>
<dbReference type="HOGENOM" id="CLU_025726_0_0_5"/>
<dbReference type="InterPro" id="IPR010920">
    <property type="entry name" value="LSM_dom_sf"/>
</dbReference>
<feature type="transmembrane region" description="Helical" evidence="6">
    <location>
        <begin position="361"/>
        <end position="382"/>
    </location>
</feature>
<evidence type="ECO:0000313" key="10">
    <source>
        <dbReference type="Proteomes" id="UP000015347"/>
    </source>
</evidence>
<dbReference type="GO" id="GO:0008381">
    <property type="term" value="F:mechanosensitive monoatomic ion channel activity"/>
    <property type="evidence" value="ECO:0007669"/>
    <property type="project" value="UniProtKB-ARBA"/>
</dbReference>
<evidence type="ECO:0000256" key="2">
    <source>
        <dbReference type="ARBA" id="ARBA00022692"/>
    </source>
</evidence>
<dbReference type="GO" id="GO:0016020">
    <property type="term" value="C:membrane"/>
    <property type="evidence" value="ECO:0007669"/>
    <property type="project" value="UniProtKB-SubCell"/>
</dbReference>
<feature type="transmembrane region" description="Helical" evidence="6">
    <location>
        <begin position="209"/>
        <end position="233"/>
    </location>
</feature>
<keyword evidence="10" id="KW-1185">Reference proteome</keyword>
<dbReference type="EMBL" id="APVH01000061">
    <property type="protein sequence ID" value="EPX76023.1"/>
    <property type="molecule type" value="Genomic_DNA"/>
</dbReference>
<dbReference type="PANTHER" id="PTHR30566:SF25">
    <property type="entry name" value="INNER MEMBRANE PROTEIN"/>
    <property type="match status" value="1"/>
</dbReference>
<dbReference type="STRING" id="1123237.Salmuc_00675"/>
<dbReference type="SUPFAM" id="SSF50182">
    <property type="entry name" value="Sm-like ribonucleoproteins"/>
    <property type="match status" value="1"/>
</dbReference>
<feature type="signal peptide" evidence="7">
    <location>
        <begin position="1"/>
        <end position="26"/>
    </location>
</feature>